<dbReference type="Gene3D" id="3.40.50.700">
    <property type="entry name" value="NADH:ubiquinone oxidoreductase-like, 20kDa subunit"/>
    <property type="match status" value="1"/>
</dbReference>
<keyword evidence="3" id="KW-0560">Oxidoreductase</keyword>
<dbReference type="STRING" id="335543.Sfum_2222"/>
<name>A0LKF2_SYNFM</name>
<dbReference type="EMBL" id="CP000478">
    <property type="protein sequence ID" value="ABK17904.1"/>
    <property type="molecule type" value="Genomic_DNA"/>
</dbReference>
<dbReference type="PANTHER" id="PTHR42845">
    <property type="entry name" value="COENZYME F420-REDUCING HYDROGENASE, GAMMA SUBUNIT"/>
    <property type="match status" value="1"/>
</dbReference>
<evidence type="ECO:0000313" key="6">
    <source>
        <dbReference type="Proteomes" id="UP000001784"/>
    </source>
</evidence>
<dbReference type="Proteomes" id="UP000001784">
    <property type="component" value="Chromosome"/>
</dbReference>
<dbReference type="HOGENOM" id="CLU_053270_0_0_7"/>
<dbReference type="GO" id="GO:0042597">
    <property type="term" value="C:periplasmic space"/>
    <property type="evidence" value="ECO:0007669"/>
    <property type="project" value="UniProtKB-SubCell"/>
</dbReference>
<keyword evidence="6" id="KW-1185">Reference proteome</keyword>
<reference evidence="5 6" key="1">
    <citation type="submission" date="2006-10" db="EMBL/GenBank/DDBJ databases">
        <title>Complete sequence of Syntrophobacter fumaroxidans MPOB.</title>
        <authorList>
            <consortium name="US DOE Joint Genome Institute"/>
            <person name="Copeland A."/>
            <person name="Lucas S."/>
            <person name="Lapidus A."/>
            <person name="Barry K."/>
            <person name="Detter J.C."/>
            <person name="Glavina del Rio T."/>
            <person name="Hammon N."/>
            <person name="Israni S."/>
            <person name="Pitluck S."/>
            <person name="Goltsman E.G."/>
            <person name="Martinez M."/>
            <person name="Schmutz J."/>
            <person name="Larimer F."/>
            <person name="Land M."/>
            <person name="Hauser L."/>
            <person name="Kyrpides N."/>
            <person name="Kim E."/>
            <person name="Boone D.R."/>
            <person name="Brockman F."/>
            <person name="Culley D."/>
            <person name="Ferry J."/>
            <person name="Gunsalus R."/>
            <person name="McInerney M.J."/>
            <person name="Morrison M."/>
            <person name="Plugge C."/>
            <person name="Rohlin L."/>
            <person name="Scholten J."/>
            <person name="Sieber J."/>
            <person name="Stams A.J.M."/>
            <person name="Worm P."/>
            <person name="Henstra A.M."/>
            <person name="Richardson P."/>
        </authorList>
    </citation>
    <scope>NUCLEOTIDE SEQUENCE [LARGE SCALE GENOMIC DNA]</scope>
    <source>
        <strain evidence="6">DSM 10017 / MPOB</strain>
    </source>
</reference>
<keyword evidence="5" id="KW-0830">Ubiquinone</keyword>
<dbReference type="OrthoDB" id="9787729at2"/>
<dbReference type="InterPro" id="IPR006137">
    <property type="entry name" value="NADH_UbQ_OxRdtase-like_20kDa"/>
</dbReference>
<comment type="subcellular location">
    <subcellularLocation>
        <location evidence="1">Periplasm</location>
    </subcellularLocation>
</comment>
<sequence>MSATVVIEALSAHCAGCEVAILDQGELLLDILERISIVHAPILMDSKYRDPAGDSDVVSIPRADVGIVSGGIRTEHGLAVAKAVRESCDILIANGSCACMGGIPSLANLVPPDVLKQGVPNLEHGVEDGDFELPPLTARVAAINEVVPVDIFLPGCPPPTHLFAAALQAVLEGRSFDLPEDTVCNECSKTKEKRTVFADNGLQFPEMLRPLETPPLDKRCLIEQGFFCMGAATRSGCGARCTQVNMPCRGCMGPKRIGENPRAEMLGALSVYNYALRDVHDRRAAFNWFTGGHSNLRPVR</sequence>
<gene>
    <name evidence="5" type="ordered locus">Sfum_2222</name>
</gene>
<accession>A0LKF2</accession>
<keyword evidence="2" id="KW-0574">Periplasm</keyword>
<evidence type="ECO:0000259" key="4">
    <source>
        <dbReference type="Pfam" id="PF01058"/>
    </source>
</evidence>
<dbReference type="InterPro" id="IPR037024">
    <property type="entry name" value="NiFe_Hase_small_N_sf"/>
</dbReference>
<dbReference type="SUPFAM" id="SSF56770">
    <property type="entry name" value="HydA/Nqo6-like"/>
    <property type="match status" value="1"/>
</dbReference>
<dbReference type="KEGG" id="sfu:Sfum_2222"/>
<evidence type="ECO:0000256" key="2">
    <source>
        <dbReference type="ARBA" id="ARBA00022764"/>
    </source>
</evidence>
<organism evidence="5 6">
    <name type="scientific">Syntrophobacter fumaroxidans (strain DSM 10017 / MPOB)</name>
    <dbReference type="NCBI Taxonomy" id="335543"/>
    <lineage>
        <taxon>Bacteria</taxon>
        <taxon>Pseudomonadati</taxon>
        <taxon>Thermodesulfobacteriota</taxon>
        <taxon>Syntrophobacteria</taxon>
        <taxon>Syntrophobacterales</taxon>
        <taxon>Syntrophobacteraceae</taxon>
        <taxon>Syntrophobacter</taxon>
    </lineage>
</organism>
<dbReference type="InterPro" id="IPR051349">
    <property type="entry name" value="Hydrogenase_assoc-protein"/>
</dbReference>
<proteinExistence type="predicted"/>
<dbReference type="InParanoid" id="A0LKF2"/>
<dbReference type="GO" id="GO:0051536">
    <property type="term" value="F:iron-sulfur cluster binding"/>
    <property type="evidence" value="ECO:0007669"/>
    <property type="project" value="InterPro"/>
</dbReference>
<dbReference type="PANTHER" id="PTHR42845:SF2">
    <property type="entry name" value="F420-NON-REDUCING HYDROGENASE VHU SUBUNIT G"/>
    <property type="match status" value="1"/>
</dbReference>
<dbReference type="RefSeq" id="WP_011699073.1">
    <property type="nucleotide sequence ID" value="NC_008554.1"/>
</dbReference>
<feature type="domain" description="NADH:ubiquinone oxidoreductase-like 20kDa subunit" evidence="4">
    <location>
        <begin position="14"/>
        <end position="169"/>
    </location>
</feature>
<dbReference type="eggNOG" id="COG1941">
    <property type="taxonomic scope" value="Bacteria"/>
</dbReference>
<dbReference type="GO" id="GO:0016491">
    <property type="term" value="F:oxidoreductase activity"/>
    <property type="evidence" value="ECO:0007669"/>
    <property type="project" value="UniProtKB-KW"/>
</dbReference>
<evidence type="ECO:0000256" key="1">
    <source>
        <dbReference type="ARBA" id="ARBA00004418"/>
    </source>
</evidence>
<evidence type="ECO:0000256" key="3">
    <source>
        <dbReference type="ARBA" id="ARBA00023002"/>
    </source>
</evidence>
<dbReference type="AlphaFoldDB" id="A0LKF2"/>
<protein>
    <submittedName>
        <fullName evidence="5">NADH ubiquinone oxidoreductase, 20 kDa subunit</fullName>
    </submittedName>
</protein>
<evidence type="ECO:0000313" key="5">
    <source>
        <dbReference type="EMBL" id="ABK17904.1"/>
    </source>
</evidence>
<dbReference type="Pfam" id="PF01058">
    <property type="entry name" value="Oxidored_q6"/>
    <property type="match status" value="1"/>
</dbReference>